<feature type="region of interest" description="Disordered" evidence="1">
    <location>
        <begin position="1"/>
        <end position="37"/>
    </location>
</feature>
<accession>A0A821VKB2</accession>
<protein>
    <submittedName>
        <fullName evidence="2">Uncharacterized protein</fullName>
    </submittedName>
</protein>
<dbReference type="EMBL" id="CAJOBZ010000043">
    <property type="protein sequence ID" value="CAF4907642.1"/>
    <property type="molecule type" value="Genomic_DNA"/>
</dbReference>
<gene>
    <name evidence="2" type="ORF">PMACD_LOCUS11843</name>
</gene>
<name>A0A821VKB2_9NEOP</name>
<organism evidence="2 3">
    <name type="scientific">Pieris macdunnoughi</name>
    <dbReference type="NCBI Taxonomy" id="345717"/>
    <lineage>
        <taxon>Eukaryota</taxon>
        <taxon>Metazoa</taxon>
        <taxon>Ecdysozoa</taxon>
        <taxon>Arthropoda</taxon>
        <taxon>Hexapoda</taxon>
        <taxon>Insecta</taxon>
        <taxon>Pterygota</taxon>
        <taxon>Neoptera</taxon>
        <taxon>Endopterygota</taxon>
        <taxon>Lepidoptera</taxon>
        <taxon>Glossata</taxon>
        <taxon>Ditrysia</taxon>
        <taxon>Papilionoidea</taxon>
        <taxon>Pieridae</taxon>
        <taxon>Pierinae</taxon>
        <taxon>Pieris</taxon>
    </lineage>
</organism>
<evidence type="ECO:0000313" key="3">
    <source>
        <dbReference type="Proteomes" id="UP000663880"/>
    </source>
</evidence>
<keyword evidence="3" id="KW-1185">Reference proteome</keyword>
<dbReference type="AlphaFoldDB" id="A0A821VKB2"/>
<evidence type="ECO:0000313" key="2">
    <source>
        <dbReference type="EMBL" id="CAF4907642.1"/>
    </source>
</evidence>
<evidence type="ECO:0000256" key="1">
    <source>
        <dbReference type="SAM" id="MobiDB-lite"/>
    </source>
</evidence>
<proteinExistence type="predicted"/>
<reference evidence="2" key="1">
    <citation type="submission" date="2021-02" db="EMBL/GenBank/DDBJ databases">
        <authorList>
            <person name="Steward A R."/>
        </authorList>
    </citation>
    <scope>NUCLEOTIDE SEQUENCE</scope>
</reference>
<comment type="caution">
    <text evidence="2">The sequence shown here is derived from an EMBL/GenBank/DDBJ whole genome shotgun (WGS) entry which is preliminary data.</text>
</comment>
<dbReference type="Proteomes" id="UP000663880">
    <property type="component" value="Unassembled WGS sequence"/>
</dbReference>
<sequence>MSVLSESGEQSRKGGSARSIASEARRRRGNAARAVRQRRDQLLRAYKFKTGGCRASRPSSRERRQPECRARSIDFGRKVISCRIDRARPRSVRRAQDDVSRELHSRTGYGPIRYVPIEPFDRLDISYDIQLTSLLRLCLTLTKLGQY</sequence>